<dbReference type="Proteomes" id="UP000826271">
    <property type="component" value="Unassembled WGS sequence"/>
</dbReference>
<evidence type="ECO:0000313" key="2">
    <source>
        <dbReference type="Proteomes" id="UP000826271"/>
    </source>
</evidence>
<evidence type="ECO:0000313" key="1">
    <source>
        <dbReference type="EMBL" id="KAG8382852.1"/>
    </source>
</evidence>
<sequence>MAQPPQVEPQAALQAAPPCVSVCDVAEALFCDALPAQENITDIIRTRLSKAAHTAKTAPPQPAAAPSPQLSVPFHCLTIQIREREREERSI</sequence>
<organism evidence="1 2">
    <name type="scientific">Buddleja alternifolia</name>
    <dbReference type="NCBI Taxonomy" id="168488"/>
    <lineage>
        <taxon>Eukaryota</taxon>
        <taxon>Viridiplantae</taxon>
        <taxon>Streptophyta</taxon>
        <taxon>Embryophyta</taxon>
        <taxon>Tracheophyta</taxon>
        <taxon>Spermatophyta</taxon>
        <taxon>Magnoliopsida</taxon>
        <taxon>eudicotyledons</taxon>
        <taxon>Gunneridae</taxon>
        <taxon>Pentapetalae</taxon>
        <taxon>asterids</taxon>
        <taxon>lamiids</taxon>
        <taxon>Lamiales</taxon>
        <taxon>Scrophulariaceae</taxon>
        <taxon>Buddlejeae</taxon>
        <taxon>Buddleja</taxon>
    </lineage>
</organism>
<dbReference type="EMBL" id="WHWC01000005">
    <property type="protein sequence ID" value="KAG8382852.1"/>
    <property type="molecule type" value="Genomic_DNA"/>
</dbReference>
<gene>
    <name evidence="1" type="ORF">BUALT_Bualt05G0122300</name>
</gene>
<comment type="caution">
    <text evidence="1">The sequence shown here is derived from an EMBL/GenBank/DDBJ whole genome shotgun (WGS) entry which is preliminary data.</text>
</comment>
<name>A0AAV6XRS5_9LAMI</name>
<proteinExistence type="predicted"/>
<protein>
    <submittedName>
        <fullName evidence="1">Uncharacterized protein</fullName>
    </submittedName>
</protein>
<dbReference type="AlphaFoldDB" id="A0AAV6XRS5"/>
<keyword evidence="2" id="KW-1185">Reference proteome</keyword>
<accession>A0AAV6XRS5</accession>
<reference evidence="1" key="1">
    <citation type="submission" date="2019-10" db="EMBL/GenBank/DDBJ databases">
        <authorList>
            <person name="Zhang R."/>
            <person name="Pan Y."/>
            <person name="Wang J."/>
            <person name="Ma R."/>
            <person name="Yu S."/>
        </authorList>
    </citation>
    <scope>NUCLEOTIDE SEQUENCE</scope>
    <source>
        <strain evidence="1">LA-IB0</strain>
        <tissue evidence="1">Leaf</tissue>
    </source>
</reference>